<comment type="caution">
    <text evidence="1">The sequence shown here is derived from an EMBL/GenBank/DDBJ whole genome shotgun (WGS) entry which is preliminary data.</text>
</comment>
<dbReference type="EMBL" id="CM029043">
    <property type="protein sequence ID" value="KAG2611748.1"/>
    <property type="molecule type" value="Genomic_DNA"/>
</dbReference>
<protein>
    <submittedName>
        <fullName evidence="1">Uncharacterized protein</fullName>
    </submittedName>
</protein>
<gene>
    <name evidence="1" type="ORF">PVAP13_4KG139410</name>
</gene>
<evidence type="ECO:0000313" key="1">
    <source>
        <dbReference type="EMBL" id="KAG2611748.1"/>
    </source>
</evidence>
<evidence type="ECO:0000313" key="2">
    <source>
        <dbReference type="Proteomes" id="UP000823388"/>
    </source>
</evidence>
<keyword evidence="2" id="KW-1185">Reference proteome</keyword>
<organism evidence="1 2">
    <name type="scientific">Panicum virgatum</name>
    <name type="common">Blackwell switchgrass</name>
    <dbReference type="NCBI Taxonomy" id="38727"/>
    <lineage>
        <taxon>Eukaryota</taxon>
        <taxon>Viridiplantae</taxon>
        <taxon>Streptophyta</taxon>
        <taxon>Embryophyta</taxon>
        <taxon>Tracheophyta</taxon>
        <taxon>Spermatophyta</taxon>
        <taxon>Magnoliopsida</taxon>
        <taxon>Liliopsida</taxon>
        <taxon>Poales</taxon>
        <taxon>Poaceae</taxon>
        <taxon>PACMAD clade</taxon>
        <taxon>Panicoideae</taxon>
        <taxon>Panicodae</taxon>
        <taxon>Paniceae</taxon>
        <taxon>Panicinae</taxon>
        <taxon>Panicum</taxon>
        <taxon>Panicum sect. Hiantes</taxon>
    </lineage>
</organism>
<reference evidence="1" key="1">
    <citation type="submission" date="2020-05" db="EMBL/GenBank/DDBJ databases">
        <title>WGS assembly of Panicum virgatum.</title>
        <authorList>
            <person name="Lovell J.T."/>
            <person name="Jenkins J."/>
            <person name="Shu S."/>
            <person name="Juenger T.E."/>
            <person name="Schmutz J."/>
        </authorList>
    </citation>
    <scope>NUCLEOTIDE SEQUENCE</scope>
    <source>
        <strain evidence="1">AP13</strain>
    </source>
</reference>
<dbReference type="Proteomes" id="UP000823388">
    <property type="component" value="Chromosome 4K"/>
</dbReference>
<name>A0A8T0TPU7_PANVG</name>
<accession>A0A8T0TPU7</accession>
<sequence length="119" mass="12690">MEARLMYEFVSRSFQISETISLSSKIRRCASNLMLYKGPESAVAAGVMVGVATEVQIILDSVYSGSPSVVLDYFDSHHIRGRIAASLTRLEQELACNAGVDTTEKPIGTGGGLDSEGSS</sequence>
<dbReference type="AlphaFoldDB" id="A0A8T0TPU7"/>
<proteinExistence type="predicted"/>